<comment type="caution">
    <text evidence="1">The sequence shown here is derived from an EMBL/GenBank/DDBJ whole genome shotgun (WGS) entry which is preliminary data.</text>
</comment>
<evidence type="ECO:0000313" key="2">
    <source>
        <dbReference type="Proteomes" id="UP001141806"/>
    </source>
</evidence>
<dbReference type="AlphaFoldDB" id="A0A9Q0HDP5"/>
<evidence type="ECO:0000313" key="1">
    <source>
        <dbReference type="EMBL" id="KAJ4964686.1"/>
    </source>
</evidence>
<dbReference type="EMBL" id="JAMYWD010000007">
    <property type="protein sequence ID" value="KAJ4964686.1"/>
    <property type="molecule type" value="Genomic_DNA"/>
</dbReference>
<reference evidence="1" key="1">
    <citation type="journal article" date="2023" name="Plant J.">
        <title>The genome of the king protea, Protea cynaroides.</title>
        <authorList>
            <person name="Chang J."/>
            <person name="Duong T.A."/>
            <person name="Schoeman C."/>
            <person name="Ma X."/>
            <person name="Roodt D."/>
            <person name="Barker N."/>
            <person name="Li Z."/>
            <person name="Van de Peer Y."/>
            <person name="Mizrachi E."/>
        </authorList>
    </citation>
    <scope>NUCLEOTIDE SEQUENCE</scope>
    <source>
        <tissue evidence="1">Young leaves</tissue>
    </source>
</reference>
<name>A0A9Q0HDP5_9MAGN</name>
<dbReference type="Proteomes" id="UP001141806">
    <property type="component" value="Unassembled WGS sequence"/>
</dbReference>
<sequence>MLENNLQELKMVLKPTKPLKLKTLEAWTGVSSDWVASDLVLGIVPMRAGIVSSGEEAGVPSDGQIGVVEILACGFLGCRPNDGLFSSSSLDESVMEVSNEAYAVHVMQEDEGLANPVVGGGTGGGRGGSHGGDGDVGGGHLLIEGMHYRQ</sequence>
<accession>A0A9Q0HDP5</accession>
<organism evidence="1 2">
    <name type="scientific">Protea cynaroides</name>
    <dbReference type="NCBI Taxonomy" id="273540"/>
    <lineage>
        <taxon>Eukaryota</taxon>
        <taxon>Viridiplantae</taxon>
        <taxon>Streptophyta</taxon>
        <taxon>Embryophyta</taxon>
        <taxon>Tracheophyta</taxon>
        <taxon>Spermatophyta</taxon>
        <taxon>Magnoliopsida</taxon>
        <taxon>Proteales</taxon>
        <taxon>Proteaceae</taxon>
        <taxon>Protea</taxon>
    </lineage>
</organism>
<keyword evidence="2" id="KW-1185">Reference proteome</keyword>
<protein>
    <submittedName>
        <fullName evidence="1">Uncharacterized protein</fullName>
    </submittedName>
</protein>
<gene>
    <name evidence="1" type="ORF">NE237_016535</name>
</gene>
<proteinExistence type="predicted"/>